<feature type="transmembrane region" description="Helical" evidence="1">
    <location>
        <begin position="125"/>
        <end position="142"/>
    </location>
</feature>
<feature type="transmembrane region" description="Helical" evidence="1">
    <location>
        <begin position="187"/>
        <end position="205"/>
    </location>
</feature>
<dbReference type="AlphaFoldDB" id="A0A837I8V3"/>
<feature type="transmembrane region" description="Helical" evidence="1">
    <location>
        <begin position="52"/>
        <end position="71"/>
    </location>
</feature>
<evidence type="ECO:0000313" key="3">
    <source>
        <dbReference type="EMBL" id="KKT53909.1"/>
    </source>
</evidence>
<dbReference type="InterPro" id="IPR038731">
    <property type="entry name" value="RgtA/B/C-like"/>
</dbReference>
<dbReference type="Pfam" id="PF13231">
    <property type="entry name" value="PMT_2"/>
    <property type="match status" value="1"/>
</dbReference>
<feature type="transmembrane region" description="Helical" evidence="1">
    <location>
        <begin position="78"/>
        <end position="97"/>
    </location>
</feature>
<sequence length="432" mass="49764">MLKFIRKHIVFSVSMVVFLHLILLISLKFTAWPETSLWPYLMTKGWLPYRDIAIAHTPLMLVKLAIFYKIFGAGILQLKIFTWLLILFLDGIIFVIAKKLWNIKTASTAVSAFAFWQVLFDGNGLWFDLFMGGVAFVSFYFIQKKKYLLAGIFWALAFLSKQTAIWFLLPILFAAISGKRSTVKESIVKFALGVLPVISFGIFILPNAQGQILLPDLKNLIVSAFPFLIFIPLILKTGRKNIHLLIWAVAGSLGAYPRFEYFHFQPAIPFLAIATAQFLNTFKKPDKLMRSFILIYLLGSLYLFGGFFMRNYKEGTRFYETNVSNVVTFVNYNTKVGDRIFVLNWWDNIYALTGTEPATKPWTPQLSWYMDIPGVQEKMIESLESDPPKLIIYNPYTISGLSSYVPQKVYDFVTENYRIRQRVDNLEILIKK</sequence>
<keyword evidence="1" id="KW-0472">Membrane</keyword>
<keyword evidence="1" id="KW-1133">Transmembrane helix</keyword>
<name>A0A837I8V3_9BACT</name>
<evidence type="ECO:0000313" key="4">
    <source>
        <dbReference type="Proteomes" id="UP000034525"/>
    </source>
</evidence>
<feature type="transmembrane region" description="Helical" evidence="1">
    <location>
        <begin position="148"/>
        <end position="175"/>
    </location>
</feature>
<feature type="transmembrane region" description="Helical" evidence="1">
    <location>
        <begin position="217"/>
        <end position="235"/>
    </location>
</feature>
<keyword evidence="1" id="KW-0812">Transmembrane</keyword>
<gene>
    <name evidence="3" type="ORF">UW47_C0014G0010</name>
</gene>
<proteinExistence type="predicted"/>
<feature type="domain" description="Glycosyltransferase RgtA/B/C/D-like" evidence="2">
    <location>
        <begin position="56"/>
        <end position="198"/>
    </location>
</feature>
<reference evidence="3 4" key="1">
    <citation type="journal article" date="2015" name="Nature">
        <title>rRNA introns, odd ribosomes, and small enigmatic genomes across a large radiation of phyla.</title>
        <authorList>
            <person name="Brown C.T."/>
            <person name="Hug L.A."/>
            <person name="Thomas B.C."/>
            <person name="Sharon I."/>
            <person name="Castelle C.J."/>
            <person name="Singh A."/>
            <person name="Wilkins M.J."/>
            <person name="Williams K.H."/>
            <person name="Banfield J.F."/>
        </authorList>
    </citation>
    <scope>NUCLEOTIDE SEQUENCE [LARGE SCALE GENOMIC DNA]</scope>
</reference>
<protein>
    <recommendedName>
        <fullName evidence="2">Glycosyltransferase RgtA/B/C/D-like domain-containing protein</fullName>
    </recommendedName>
</protein>
<comment type="caution">
    <text evidence="3">The sequence shown here is derived from an EMBL/GenBank/DDBJ whole genome shotgun (WGS) entry which is preliminary data.</text>
</comment>
<evidence type="ECO:0000259" key="2">
    <source>
        <dbReference type="Pfam" id="PF13231"/>
    </source>
</evidence>
<dbReference type="EMBL" id="LCIL01000014">
    <property type="protein sequence ID" value="KKT53909.1"/>
    <property type="molecule type" value="Genomic_DNA"/>
</dbReference>
<feature type="transmembrane region" description="Helical" evidence="1">
    <location>
        <begin position="288"/>
        <end position="309"/>
    </location>
</feature>
<feature type="transmembrane region" description="Helical" evidence="1">
    <location>
        <begin position="9"/>
        <end position="32"/>
    </location>
</feature>
<dbReference type="Proteomes" id="UP000034525">
    <property type="component" value="Unassembled WGS sequence"/>
</dbReference>
<organism evidence="3 4">
    <name type="scientific">Candidatus Woesebacteria bacterium GW2011_GWA1_44_23</name>
    <dbReference type="NCBI Taxonomy" id="1618558"/>
    <lineage>
        <taxon>Bacteria</taxon>
        <taxon>Candidatus Woeseibacteriota</taxon>
    </lineage>
</organism>
<evidence type="ECO:0000256" key="1">
    <source>
        <dbReference type="SAM" id="Phobius"/>
    </source>
</evidence>
<accession>A0A837I8V3</accession>